<evidence type="ECO:0008006" key="5">
    <source>
        <dbReference type="Google" id="ProtNLM"/>
    </source>
</evidence>
<reference evidence="3 4" key="1">
    <citation type="submission" date="2016-03" db="EMBL/GenBank/DDBJ databases">
        <title>Draft genome sequence of the Fonsecaea monophora CBS 269.37.</title>
        <authorList>
            <person name="Bombassaro A."/>
            <person name="Vinicius W.A."/>
            <person name="De Hoog S."/>
            <person name="Sun J."/>
            <person name="Souza E.M."/>
            <person name="Raittz R.T."/>
            <person name="Costa F."/>
            <person name="Leao A.C."/>
            <person name="Tadra-Sfeir M.Z."/>
            <person name="Baura V."/>
            <person name="Balsanelli E."/>
            <person name="Pedrosa F.O."/>
            <person name="Moreno L.F."/>
            <person name="Steffens M.B."/>
            <person name="Xi L."/>
            <person name="Bocca A.L."/>
            <person name="Felipe M.S."/>
            <person name="Teixeira M."/>
            <person name="Telles Filho F.Q."/>
            <person name="Azevedo C.M."/>
            <person name="Gomes R."/>
            <person name="Vicente V.A."/>
        </authorList>
    </citation>
    <scope>NUCLEOTIDE SEQUENCE [LARGE SCALE GENOMIC DNA]</scope>
    <source>
        <strain evidence="3 4">CBS 269.37</strain>
    </source>
</reference>
<dbReference type="GO" id="GO:0005634">
    <property type="term" value="C:nucleus"/>
    <property type="evidence" value="ECO:0007669"/>
    <property type="project" value="UniProtKB-SubCell"/>
</dbReference>
<dbReference type="PANTHER" id="PTHR37534">
    <property type="entry name" value="TRANSCRIPTIONAL ACTIVATOR PROTEIN UGA3"/>
    <property type="match status" value="1"/>
</dbReference>
<dbReference type="InterPro" id="IPR021858">
    <property type="entry name" value="Fun_TF"/>
</dbReference>
<dbReference type="GO" id="GO:0045944">
    <property type="term" value="P:positive regulation of transcription by RNA polymerase II"/>
    <property type="evidence" value="ECO:0007669"/>
    <property type="project" value="TreeGrafter"/>
</dbReference>
<dbReference type="EMBL" id="LVKK01000045">
    <property type="protein sequence ID" value="OAG39244.1"/>
    <property type="molecule type" value="Genomic_DNA"/>
</dbReference>
<accession>A0A177F4R4</accession>
<dbReference type="GO" id="GO:0000976">
    <property type="term" value="F:transcription cis-regulatory region binding"/>
    <property type="evidence" value="ECO:0007669"/>
    <property type="project" value="TreeGrafter"/>
</dbReference>
<keyword evidence="4" id="KW-1185">Reference proteome</keyword>
<name>A0A177F4R4_9EURO</name>
<dbReference type="Pfam" id="PF11951">
    <property type="entry name" value="Fungal_trans_2"/>
    <property type="match status" value="1"/>
</dbReference>
<dbReference type="AlphaFoldDB" id="A0A177F4R4"/>
<comment type="subcellular location">
    <subcellularLocation>
        <location evidence="1">Nucleus</location>
    </subcellularLocation>
</comment>
<dbReference type="PANTHER" id="PTHR37534:SF25">
    <property type="entry name" value="ZN(II)2CYS6 TRANSCRIPTION FACTOR (EUROFUNG)"/>
    <property type="match status" value="1"/>
</dbReference>
<gene>
    <name evidence="3" type="ORF">AYO21_06448</name>
</gene>
<evidence type="ECO:0000256" key="2">
    <source>
        <dbReference type="ARBA" id="ARBA00023242"/>
    </source>
</evidence>
<dbReference type="Proteomes" id="UP000077002">
    <property type="component" value="Unassembled WGS sequence"/>
</dbReference>
<dbReference type="GeneID" id="34601607"/>
<sequence length="630" mass="70193">MPKTVSRTPGPRMKASTQIVRLSDEVTKKTPHRGLAAQNFGTKTQLMVLGVRWCFLRTRTSRYRTAGKGLVAKMWGITGQGMRRCESCETANEPCLPPPRKQIRLKAVHSVVEHSRSSGQGRREISFVYGGDHIWVDFHTPVQFVHGHDNDEDSSDTQSSVVVDEDEGAFAHPANASLDSADAAREPSIVGAVGPYTAKRSLSFGRGSISGVSHFASSPTYLVSPIQQYRTPSSQIQILSPSTSAVLYESKPLWPLNNLAEAELLRHFIDNIGPQLDVTDHVSHFTTTVPQRAVHCPLLLYAIIAAASIHRSRVQGVPDQYYEEYQAKCIRILIRFLDDPDYSPDENFLAAIVILRKGEEMSDEDRMCHLLGSSRVINSVGEVAANGGLGESAAWLVLRQSIYVSLTSNTALNVNLGCYKRSSVFLGLTDHAWANKIVFTFAETLAYSAQSNEHGAADVEDWHTLQQAATQWYHDKPDTFLPVFETLTETRARNEPTTTELRNPFPTISMLQAPHVIGLMYYHLTLILLALSDPVKTVRRRGLESMRLWRETEQKVRADLKRCIGLAISNPHVVAANFEASHILYACGHCLNSPEEREAAIDFLRGVRVKLGWGIDHIIDHLERHWAGMQ</sequence>
<organism evidence="3 4">
    <name type="scientific">Fonsecaea monophora</name>
    <dbReference type="NCBI Taxonomy" id="254056"/>
    <lineage>
        <taxon>Eukaryota</taxon>
        <taxon>Fungi</taxon>
        <taxon>Dikarya</taxon>
        <taxon>Ascomycota</taxon>
        <taxon>Pezizomycotina</taxon>
        <taxon>Eurotiomycetes</taxon>
        <taxon>Chaetothyriomycetidae</taxon>
        <taxon>Chaetothyriales</taxon>
        <taxon>Herpotrichiellaceae</taxon>
        <taxon>Fonsecaea</taxon>
    </lineage>
</organism>
<evidence type="ECO:0000256" key="1">
    <source>
        <dbReference type="ARBA" id="ARBA00004123"/>
    </source>
</evidence>
<proteinExistence type="predicted"/>
<dbReference type="GO" id="GO:0003700">
    <property type="term" value="F:DNA-binding transcription factor activity"/>
    <property type="evidence" value="ECO:0007669"/>
    <property type="project" value="TreeGrafter"/>
</dbReference>
<keyword evidence="2" id="KW-0539">Nucleus</keyword>
<evidence type="ECO:0000313" key="4">
    <source>
        <dbReference type="Proteomes" id="UP000077002"/>
    </source>
</evidence>
<evidence type="ECO:0000313" key="3">
    <source>
        <dbReference type="EMBL" id="OAG39244.1"/>
    </source>
</evidence>
<protein>
    <recommendedName>
        <fullName evidence="5">Transcription factor domain-containing protein</fullName>
    </recommendedName>
</protein>
<dbReference type="OrthoDB" id="4525710at2759"/>
<comment type="caution">
    <text evidence="3">The sequence shown here is derived from an EMBL/GenBank/DDBJ whole genome shotgun (WGS) entry which is preliminary data.</text>
</comment>
<dbReference type="RefSeq" id="XP_022511196.1">
    <property type="nucleotide sequence ID" value="XM_022656408.1"/>
</dbReference>